<feature type="domain" description="NlpC/P60" evidence="6">
    <location>
        <begin position="59"/>
        <end position="179"/>
    </location>
</feature>
<evidence type="ECO:0000256" key="2">
    <source>
        <dbReference type="ARBA" id="ARBA00022670"/>
    </source>
</evidence>
<dbReference type="AlphaFoldDB" id="A0A660DXD8"/>
<dbReference type="EMBL" id="UYIG01000046">
    <property type="protein sequence ID" value="VDG27728.1"/>
    <property type="molecule type" value="Genomic_DNA"/>
</dbReference>
<sequence>MSKKASQLLIGVLTFVLMLTAGVASSQTVFADDDTADATTTTTTDNSASDTTTTTTKKTTKYDKLYKVAKQQLGKRYSYGSTGPSSFDCSGLTKYVYKKAVKKTLPRTAAAQYAKYKHVSGANLKKGDLIFFNYGSGIAHVGIYVGNGQMIDAQNNGVKKESFHASWWHPYVSGYARVSNMQKAAK</sequence>
<dbReference type="RefSeq" id="WP_130851486.1">
    <property type="nucleotide sequence ID" value="NZ_UYIG01000046.1"/>
</dbReference>
<evidence type="ECO:0000313" key="8">
    <source>
        <dbReference type="Proteomes" id="UP000289996"/>
    </source>
</evidence>
<evidence type="ECO:0000256" key="3">
    <source>
        <dbReference type="ARBA" id="ARBA00022801"/>
    </source>
</evidence>
<dbReference type="GO" id="GO:0008234">
    <property type="term" value="F:cysteine-type peptidase activity"/>
    <property type="evidence" value="ECO:0007669"/>
    <property type="project" value="UniProtKB-KW"/>
</dbReference>
<dbReference type="Pfam" id="PF00877">
    <property type="entry name" value="NLPC_P60"/>
    <property type="match status" value="1"/>
</dbReference>
<feature type="signal peptide" evidence="5">
    <location>
        <begin position="1"/>
        <end position="31"/>
    </location>
</feature>
<evidence type="ECO:0000259" key="6">
    <source>
        <dbReference type="PROSITE" id="PS51935"/>
    </source>
</evidence>
<evidence type="ECO:0000256" key="5">
    <source>
        <dbReference type="SAM" id="SignalP"/>
    </source>
</evidence>
<evidence type="ECO:0000313" key="7">
    <source>
        <dbReference type="EMBL" id="VDG27728.1"/>
    </source>
</evidence>
<proteinExistence type="inferred from homology"/>
<dbReference type="SUPFAM" id="SSF54001">
    <property type="entry name" value="Cysteine proteinases"/>
    <property type="match status" value="1"/>
</dbReference>
<protein>
    <submittedName>
        <fullName evidence="7">Hydrolase [Lactobacillus paracollinoides]</fullName>
    </submittedName>
</protein>
<dbReference type="PANTHER" id="PTHR47053:SF1">
    <property type="entry name" value="MUREIN DD-ENDOPEPTIDASE MEPH-RELATED"/>
    <property type="match status" value="1"/>
</dbReference>
<reference evidence="7 8" key="1">
    <citation type="submission" date="2018-11" db="EMBL/GenBank/DDBJ databases">
        <authorList>
            <person name="Wuyts S."/>
        </authorList>
    </citation>
    <scope>NUCLEOTIDE SEQUENCE [LARGE SCALE GENOMIC DNA]</scope>
    <source>
        <strain evidence="7">Lactobacillus mudanjiangensis AMBF249</strain>
    </source>
</reference>
<gene>
    <name evidence="7" type="ORF">MUDAN_MDHGFNIF_02560</name>
</gene>
<organism evidence="7 8">
    <name type="scientific">Lactiplantibacillus mudanjiangensis</name>
    <dbReference type="NCBI Taxonomy" id="1296538"/>
    <lineage>
        <taxon>Bacteria</taxon>
        <taxon>Bacillati</taxon>
        <taxon>Bacillota</taxon>
        <taxon>Bacilli</taxon>
        <taxon>Lactobacillales</taxon>
        <taxon>Lactobacillaceae</taxon>
        <taxon>Lactiplantibacillus</taxon>
    </lineage>
</organism>
<dbReference type="InterPro" id="IPR038765">
    <property type="entry name" value="Papain-like_cys_pep_sf"/>
</dbReference>
<evidence type="ECO:0000256" key="4">
    <source>
        <dbReference type="ARBA" id="ARBA00022807"/>
    </source>
</evidence>
<keyword evidence="3 7" id="KW-0378">Hydrolase</keyword>
<dbReference type="Gene3D" id="3.90.1720.10">
    <property type="entry name" value="endopeptidase domain like (from Nostoc punctiforme)"/>
    <property type="match status" value="1"/>
</dbReference>
<feature type="chain" id="PRO_5038753788" evidence="5">
    <location>
        <begin position="32"/>
        <end position="186"/>
    </location>
</feature>
<dbReference type="InterPro" id="IPR000064">
    <property type="entry name" value="NLP_P60_dom"/>
</dbReference>
<evidence type="ECO:0000256" key="1">
    <source>
        <dbReference type="ARBA" id="ARBA00007074"/>
    </source>
</evidence>
<keyword evidence="2" id="KW-0645">Protease</keyword>
<dbReference type="PROSITE" id="PS51935">
    <property type="entry name" value="NLPC_P60"/>
    <property type="match status" value="1"/>
</dbReference>
<dbReference type="OrthoDB" id="1654978at2"/>
<comment type="similarity">
    <text evidence="1">Belongs to the peptidase C40 family.</text>
</comment>
<name>A0A660DXD8_9LACO</name>
<dbReference type="InterPro" id="IPR051202">
    <property type="entry name" value="Peptidase_C40"/>
</dbReference>
<keyword evidence="4" id="KW-0788">Thiol protease</keyword>
<keyword evidence="5" id="KW-0732">Signal</keyword>
<dbReference type="GO" id="GO:0006508">
    <property type="term" value="P:proteolysis"/>
    <property type="evidence" value="ECO:0007669"/>
    <property type="project" value="UniProtKB-KW"/>
</dbReference>
<keyword evidence="8" id="KW-1185">Reference proteome</keyword>
<accession>A0A660DXD8</accession>
<dbReference type="Proteomes" id="UP000289996">
    <property type="component" value="Unassembled WGS sequence"/>
</dbReference>
<dbReference type="PANTHER" id="PTHR47053">
    <property type="entry name" value="MUREIN DD-ENDOPEPTIDASE MEPH-RELATED"/>
    <property type="match status" value="1"/>
</dbReference>